<dbReference type="RefSeq" id="XP_041226441.1">
    <property type="nucleotide sequence ID" value="XM_041366996.1"/>
</dbReference>
<proteinExistence type="predicted"/>
<comment type="caution">
    <text evidence="2">The sequence shown here is derived from an EMBL/GenBank/DDBJ whole genome shotgun (WGS) entry which is preliminary data.</text>
</comment>
<feature type="chain" id="PRO_5042160271" description="Secreted protein" evidence="1">
    <location>
        <begin position="24"/>
        <end position="109"/>
    </location>
</feature>
<sequence>MHLSLVNLIALVTLHHFQISSHAYIYDIATSHLLAHLFAKLTQAPFASLDVHLLVAGARQELGVPLTADRPAICLLKIQGQLSLSLANLAVRVVYQWALTSPVLDANLE</sequence>
<dbReference type="AlphaFoldDB" id="A0AAD4E6X8"/>
<dbReference type="Proteomes" id="UP001195769">
    <property type="component" value="Unassembled WGS sequence"/>
</dbReference>
<evidence type="ECO:0000313" key="3">
    <source>
        <dbReference type="Proteomes" id="UP001195769"/>
    </source>
</evidence>
<evidence type="ECO:0000313" key="2">
    <source>
        <dbReference type="EMBL" id="KAG1900865.1"/>
    </source>
</evidence>
<gene>
    <name evidence="2" type="ORF">F5891DRAFT_1188362</name>
</gene>
<reference evidence="2" key="1">
    <citation type="journal article" date="2020" name="New Phytol.">
        <title>Comparative genomics reveals dynamic genome evolution in host specialist ectomycorrhizal fungi.</title>
        <authorList>
            <person name="Lofgren L.A."/>
            <person name="Nguyen N.H."/>
            <person name="Vilgalys R."/>
            <person name="Ruytinx J."/>
            <person name="Liao H.L."/>
            <person name="Branco S."/>
            <person name="Kuo A."/>
            <person name="LaButti K."/>
            <person name="Lipzen A."/>
            <person name="Andreopoulos W."/>
            <person name="Pangilinan J."/>
            <person name="Riley R."/>
            <person name="Hundley H."/>
            <person name="Na H."/>
            <person name="Barry K."/>
            <person name="Grigoriev I.V."/>
            <person name="Stajich J.E."/>
            <person name="Kennedy P.G."/>
        </authorList>
    </citation>
    <scope>NUCLEOTIDE SEQUENCE</scope>
    <source>
        <strain evidence="2">FC203</strain>
    </source>
</reference>
<keyword evidence="1" id="KW-0732">Signal</keyword>
<evidence type="ECO:0008006" key="4">
    <source>
        <dbReference type="Google" id="ProtNLM"/>
    </source>
</evidence>
<organism evidence="2 3">
    <name type="scientific">Suillus fuscotomentosus</name>
    <dbReference type="NCBI Taxonomy" id="1912939"/>
    <lineage>
        <taxon>Eukaryota</taxon>
        <taxon>Fungi</taxon>
        <taxon>Dikarya</taxon>
        <taxon>Basidiomycota</taxon>
        <taxon>Agaricomycotina</taxon>
        <taxon>Agaricomycetes</taxon>
        <taxon>Agaricomycetidae</taxon>
        <taxon>Boletales</taxon>
        <taxon>Suillineae</taxon>
        <taxon>Suillaceae</taxon>
        <taxon>Suillus</taxon>
    </lineage>
</organism>
<accession>A0AAD4E6X8</accession>
<keyword evidence="3" id="KW-1185">Reference proteome</keyword>
<feature type="signal peptide" evidence="1">
    <location>
        <begin position="1"/>
        <end position="23"/>
    </location>
</feature>
<dbReference type="EMBL" id="JABBWK010000025">
    <property type="protein sequence ID" value="KAG1900865.1"/>
    <property type="molecule type" value="Genomic_DNA"/>
</dbReference>
<name>A0AAD4E6X8_9AGAM</name>
<dbReference type="GeneID" id="64661294"/>
<evidence type="ECO:0000256" key="1">
    <source>
        <dbReference type="SAM" id="SignalP"/>
    </source>
</evidence>
<protein>
    <recommendedName>
        <fullName evidence="4">Secreted protein</fullName>
    </recommendedName>
</protein>